<feature type="chain" id="PRO_5025333629" evidence="2">
    <location>
        <begin position="21"/>
        <end position="121"/>
    </location>
</feature>
<sequence>MRSFIISSALLVILVQCGYPVVENSYPTTPSYPTPPPSYPVPKKYPVAPTYPSPPTYSAAASSTSSSSDVSSFFNEEDNAVDTESSSNSEYRKRAKARTAHNRQFQRRALQPIRRFQQKKQ</sequence>
<gene>
    <name evidence="3" type="ORF">GCK72_019419</name>
</gene>
<feature type="compositionally biased region" description="Low complexity" evidence="1">
    <location>
        <begin position="56"/>
        <end position="72"/>
    </location>
</feature>
<dbReference type="GeneID" id="9839320"/>
<evidence type="ECO:0000313" key="3">
    <source>
        <dbReference type="EMBL" id="KAF1752864.1"/>
    </source>
</evidence>
<accession>A0A6A5GDQ4</accession>
<feature type="region of interest" description="Disordered" evidence="1">
    <location>
        <begin position="25"/>
        <end position="121"/>
    </location>
</feature>
<protein>
    <submittedName>
        <fullName evidence="3">Uncharacterized protein</fullName>
    </submittedName>
</protein>
<name>A0A6A5GDQ4_CAERE</name>
<dbReference type="PANTHER" id="PTHR35575">
    <property type="entry name" value="PROTEIN CBG23599-RELATED"/>
    <property type="match status" value="1"/>
</dbReference>
<dbReference type="CTD" id="9839320"/>
<evidence type="ECO:0000256" key="2">
    <source>
        <dbReference type="SAM" id="SignalP"/>
    </source>
</evidence>
<dbReference type="Proteomes" id="UP000483820">
    <property type="component" value="Chromosome V"/>
</dbReference>
<comment type="caution">
    <text evidence="3">The sequence shown here is derived from an EMBL/GenBank/DDBJ whole genome shotgun (WGS) entry which is preliminary data.</text>
</comment>
<dbReference type="RefSeq" id="XP_003115764.2">
    <property type="nucleotide sequence ID" value="XM_003115716.2"/>
</dbReference>
<dbReference type="AlphaFoldDB" id="A0A6A5GDQ4"/>
<keyword evidence="2" id="KW-0732">Signal</keyword>
<feature type="signal peptide" evidence="2">
    <location>
        <begin position="1"/>
        <end position="20"/>
    </location>
</feature>
<organism evidence="3 4">
    <name type="scientific">Caenorhabditis remanei</name>
    <name type="common">Caenorhabditis vulgaris</name>
    <dbReference type="NCBI Taxonomy" id="31234"/>
    <lineage>
        <taxon>Eukaryota</taxon>
        <taxon>Metazoa</taxon>
        <taxon>Ecdysozoa</taxon>
        <taxon>Nematoda</taxon>
        <taxon>Chromadorea</taxon>
        <taxon>Rhabditida</taxon>
        <taxon>Rhabditina</taxon>
        <taxon>Rhabditomorpha</taxon>
        <taxon>Rhabditoidea</taxon>
        <taxon>Rhabditidae</taxon>
        <taxon>Peloderinae</taxon>
        <taxon>Caenorhabditis</taxon>
    </lineage>
</organism>
<proteinExistence type="predicted"/>
<dbReference type="KEGG" id="crq:GCK72_019419"/>
<feature type="compositionally biased region" description="Basic residues" evidence="1">
    <location>
        <begin position="93"/>
        <end position="106"/>
    </location>
</feature>
<dbReference type="PANTHER" id="PTHR35575:SF1">
    <property type="entry name" value="EXTENSIN-RELATED"/>
    <property type="match status" value="1"/>
</dbReference>
<reference evidence="3 4" key="1">
    <citation type="submission" date="2019-12" db="EMBL/GenBank/DDBJ databases">
        <title>Chromosome-level assembly of the Caenorhabditis remanei genome.</title>
        <authorList>
            <person name="Teterina A.A."/>
            <person name="Willis J.H."/>
            <person name="Phillips P.C."/>
        </authorList>
    </citation>
    <scope>NUCLEOTIDE SEQUENCE [LARGE SCALE GENOMIC DNA]</scope>
    <source>
        <strain evidence="3 4">PX506</strain>
        <tissue evidence="3">Whole organism</tissue>
    </source>
</reference>
<dbReference type="EMBL" id="WUAV01000005">
    <property type="protein sequence ID" value="KAF1752864.1"/>
    <property type="molecule type" value="Genomic_DNA"/>
</dbReference>
<evidence type="ECO:0000313" key="4">
    <source>
        <dbReference type="Proteomes" id="UP000483820"/>
    </source>
</evidence>
<evidence type="ECO:0000256" key="1">
    <source>
        <dbReference type="SAM" id="MobiDB-lite"/>
    </source>
</evidence>
<feature type="compositionally biased region" description="Pro residues" evidence="1">
    <location>
        <begin position="30"/>
        <end position="40"/>
    </location>
</feature>